<dbReference type="InterPro" id="IPR052549">
    <property type="entry name" value="SpmB"/>
</dbReference>
<evidence type="ECO:0000313" key="4">
    <source>
        <dbReference type="Proteomes" id="UP000237749"/>
    </source>
</evidence>
<dbReference type="RefSeq" id="WP_104439688.1">
    <property type="nucleotide sequence ID" value="NZ_CP070896.1"/>
</dbReference>
<gene>
    <name evidence="3" type="ORF">BXY41_12032</name>
</gene>
<dbReference type="PANTHER" id="PTHR35793:SF2">
    <property type="entry name" value="INNER MEMBRANE PROTEIN YJIG"/>
    <property type="match status" value="1"/>
</dbReference>
<dbReference type="Pfam" id="PF07670">
    <property type="entry name" value="Gate"/>
    <property type="match status" value="1"/>
</dbReference>
<feature type="transmembrane region" description="Helical" evidence="1">
    <location>
        <begin position="6"/>
        <end position="25"/>
    </location>
</feature>
<comment type="caution">
    <text evidence="3">The sequence shown here is derived from an EMBL/GenBank/DDBJ whole genome shotgun (WGS) entry which is preliminary data.</text>
</comment>
<proteinExistence type="predicted"/>
<evidence type="ECO:0000256" key="1">
    <source>
        <dbReference type="SAM" id="Phobius"/>
    </source>
</evidence>
<dbReference type="PANTHER" id="PTHR35793">
    <property type="entry name" value="INNER MEMBRANE PROTEIN YJIG"/>
    <property type="match status" value="1"/>
</dbReference>
<feature type="transmembrane region" description="Helical" evidence="1">
    <location>
        <begin position="153"/>
        <end position="174"/>
    </location>
</feature>
<keyword evidence="1" id="KW-1133">Transmembrane helix</keyword>
<feature type="transmembrane region" description="Helical" evidence="1">
    <location>
        <begin position="119"/>
        <end position="141"/>
    </location>
</feature>
<dbReference type="OrthoDB" id="9805623at2"/>
<name>A0A2S6HDF6_9FIRM</name>
<keyword evidence="1" id="KW-0812">Transmembrane</keyword>
<feature type="domain" description="Nucleoside transporter/FeoB GTPase Gate" evidence="2">
    <location>
        <begin position="47"/>
        <end position="145"/>
    </location>
</feature>
<keyword evidence="1" id="KW-0472">Membrane</keyword>
<accession>A0A2S6HDF6</accession>
<dbReference type="EMBL" id="PTJA01000020">
    <property type="protein sequence ID" value="PPK75498.1"/>
    <property type="molecule type" value="Genomic_DNA"/>
</dbReference>
<sequence>MGFLLFLSEAAVPLIIFYIVGFGILSKRPVFDDFLNGAKDGMKTVAGIMPTLIGLMTAVGVLRASGFLDFLAKLLTKPASYLFLPAPVVPVILVRLVSNSAAIGLVLDIFKKYGTDSYIGFMTSVLMSCTETLFYCLSVYFGTVKIRKTRYTLGGALTATVAGIAASVFLSRFLV</sequence>
<evidence type="ECO:0000313" key="3">
    <source>
        <dbReference type="EMBL" id="PPK75498.1"/>
    </source>
</evidence>
<dbReference type="InterPro" id="IPR011642">
    <property type="entry name" value="Gate_dom"/>
</dbReference>
<reference evidence="3 4" key="1">
    <citation type="submission" date="2018-02" db="EMBL/GenBank/DDBJ databases">
        <title>Genomic Encyclopedia of Archaeal and Bacterial Type Strains, Phase II (KMG-II): from individual species to whole genera.</title>
        <authorList>
            <person name="Goeker M."/>
        </authorList>
    </citation>
    <scope>NUCLEOTIDE SEQUENCE [LARGE SCALE GENOMIC DNA]</scope>
    <source>
        <strain evidence="3 4">DSM 3808</strain>
    </source>
</reference>
<dbReference type="Proteomes" id="UP000237749">
    <property type="component" value="Unassembled WGS sequence"/>
</dbReference>
<protein>
    <submittedName>
        <fullName evidence="3">Spore maturation protein B</fullName>
    </submittedName>
</protein>
<keyword evidence="4" id="KW-1185">Reference proteome</keyword>
<dbReference type="AlphaFoldDB" id="A0A2S6HDF6"/>
<feature type="transmembrane region" description="Helical" evidence="1">
    <location>
        <begin position="45"/>
        <end position="68"/>
    </location>
</feature>
<dbReference type="GO" id="GO:0005886">
    <property type="term" value="C:plasma membrane"/>
    <property type="evidence" value="ECO:0007669"/>
    <property type="project" value="TreeGrafter"/>
</dbReference>
<organism evidence="3 4">
    <name type="scientific">Lacrimispora xylanisolvens</name>
    <dbReference type="NCBI Taxonomy" id="384636"/>
    <lineage>
        <taxon>Bacteria</taxon>
        <taxon>Bacillati</taxon>
        <taxon>Bacillota</taxon>
        <taxon>Clostridia</taxon>
        <taxon>Lachnospirales</taxon>
        <taxon>Lachnospiraceae</taxon>
        <taxon>Lacrimispora</taxon>
    </lineage>
</organism>
<evidence type="ECO:0000259" key="2">
    <source>
        <dbReference type="Pfam" id="PF07670"/>
    </source>
</evidence>